<dbReference type="Proteomes" id="UP000316726">
    <property type="component" value="Chromosome 19"/>
</dbReference>
<keyword evidence="2 4" id="KW-0689">Ribosomal protein</keyword>
<dbReference type="Pfam" id="PF01196">
    <property type="entry name" value="Ribosomal_L17"/>
    <property type="match status" value="1"/>
</dbReference>
<dbReference type="SUPFAM" id="SSF64263">
    <property type="entry name" value="Prokaryotic ribosomal protein L17"/>
    <property type="match status" value="1"/>
</dbReference>
<organism evidence="5 6">
    <name type="scientific">Chloropicon primus</name>
    <dbReference type="NCBI Taxonomy" id="1764295"/>
    <lineage>
        <taxon>Eukaryota</taxon>
        <taxon>Viridiplantae</taxon>
        <taxon>Chlorophyta</taxon>
        <taxon>Chloropicophyceae</taxon>
        <taxon>Chloropicales</taxon>
        <taxon>Chloropicaceae</taxon>
        <taxon>Chloropicon</taxon>
    </lineage>
</organism>
<dbReference type="OrthoDB" id="275000at2759"/>
<evidence type="ECO:0000256" key="4">
    <source>
        <dbReference type="RuleBase" id="RU000660"/>
    </source>
</evidence>
<keyword evidence="6" id="KW-1185">Reference proteome</keyword>
<dbReference type="InterPro" id="IPR000456">
    <property type="entry name" value="Ribosomal_bL17"/>
</dbReference>
<dbReference type="GO" id="GO:0003735">
    <property type="term" value="F:structural constituent of ribosome"/>
    <property type="evidence" value="ECO:0007669"/>
    <property type="project" value="InterPro"/>
</dbReference>
<dbReference type="InterPro" id="IPR036373">
    <property type="entry name" value="Ribosomal_bL17_sf"/>
</dbReference>
<proteinExistence type="inferred from homology"/>
<reference evidence="5 6" key="1">
    <citation type="submission" date="2018-07" db="EMBL/GenBank/DDBJ databases">
        <title>The complete nuclear genome of the prasinophyte Chloropicon primus (CCMP1205).</title>
        <authorList>
            <person name="Pombert J.-F."/>
            <person name="Otis C."/>
            <person name="Turmel M."/>
            <person name="Lemieux C."/>
        </authorList>
    </citation>
    <scope>NUCLEOTIDE SEQUENCE [LARGE SCALE GENOMIC DNA]</scope>
    <source>
        <strain evidence="5 6">CCMP1205</strain>
    </source>
</reference>
<evidence type="ECO:0000256" key="1">
    <source>
        <dbReference type="ARBA" id="ARBA00008777"/>
    </source>
</evidence>
<name>A0A5B8MYI3_9CHLO</name>
<comment type="similarity">
    <text evidence="1 4">Belongs to the bacterial ribosomal protein bL17 family.</text>
</comment>
<dbReference type="GO" id="GO:0022625">
    <property type="term" value="C:cytosolic large ribosomal subunit"/>
    <property type="evidence" value="ECO:0007669"/>
    <property type="project" value="TreeGrafter"/>
</dbReference>
<dbReference type="GO" id="GO:0006412">
    <property type="term" value="P:translation"/>
    <property type="evidence" value="ECO:0007669"/>
    <property type="project" value="InterPro"/>
</dbReference>
<keyword evidence="3 4" id="KW-0687">Ribonucleoprotein</keyword>
<dbReference type="HAMAP" id="MF_01368">
    <property type="entry name" value="Ribosomal_bL17"/>
    <property type="match status" value="1"/>
</dbReference>
<dbReference type="AlphaFoldDB" id="A0A5B8MYI3"/>
<accession>A0A5B8MYI3</accession>
<gene>
    <name evidence="5" type="ORF">A3770_19p83860</name>
</gene>
<evidence type="ECO:0000256" key="3">
    <source>
        <dbReference type="ARBA" id="ARBA00023274"/>
    </source>
</evidence>
<evidence type="ECO:0000313" key="5">
    <source>
        <dbReference type="EMBL" id="QDZ25868.1"/>
    </source>
</evidence>
<dbReference type="Gene3D" id="3.90.1030.10">
    <property type="entry name" value="Ribosomal protein L17"/>
    <property type="match status" value="1"/>
</dbReference>
<sequence length="150" mass="17061">MRGGGRRLGRKTSHRLAMLRTMANQLVEHQRIRTTLAKAKELKPIAEKMVSLGKRGTIEARKKAASFLRTDDALHRVFTEMAERYKLREGGYTRLMHLPARQKDGAKMAVIEYVDREGEIWPAKPPRPNQNLPKQLYPLAAQAAMRGKSS</sequence>
<dbReference type="PANTHER" id="PTHR14413">
    <property type="entry name" value="RIBOSOMAL PROTEIN L17"/>
    <property type="match status" value="1"/>
</dbReference>
<protein>
    <submittedName>
        <fullName evidence="5">Ribosomal protein L17</fullName>
    </submittedName>
</protein>
<dbReference type="PANTHER" id="PTHR14413:SF16">
    <property type="entry name" value="LARGE RIBOSOMAL SUBUNIT PROTEIN BL17M"/>
    <property type="match status" value="1"/>
</dbReference>
<dbReference type="STRING" id="1764295.A0A5B8MYI3"/>
<evidence type="ECO:0000256" key="2">
    <source>
        <dbReference type="ARBA" id="ARBA00022980"/>
    </source>
</evidence>
<evidence type="ECO:0000313" key="6">
    <source>
        <dbReference type="Proteomes" id="UP000316726"/>
    </source>
</evidence>
<dbReference type="EMBL" id="CP031052">
    <property type="protein sequence ID" value="QDZ25868.1"/>
    <property type="molecule type" value="Genomic_DNA"/>
</dbReference>
<dbReference type="NCBIfam" id="TIGR00059">
    <property type="entry name" value="L17"/>
    <property type="match status" value="1"/>
</dbReference>